<evidence type="ECO:0000313" key="1">
    <source>
        <dbReference type="EMBL" id="MFC4373320.1"/>
    </source>
</evidence>
<gene>
    <name evidence="1" type="ORF">ACFO5K_04325</name>
</gene>
<protein>
    <submittedName>
        <fullName evidence="1">Uncharacterized protein</fullName>
    </submittedName>
</protein>
<dbReference type="RefSeq" id="WP_378555970.1">
    <property type="nucleotide sequence ID" value="NZ_JBHSDL010000005.1"/>
</dbReference>
<accession>A0ABV8VBQ4</accession>
<name>A0ABV8VBQ4_9NOCA</name>
<sequence length="55" mass="5995">MTVLALLLLSLAARRNRMTELIGEVESLAHDLRWDGNTTAAARAQAIAIKYGATR</sequence>
<reference evidence="2" key="1">
    <citation type="journal article" date="2019" name="Int. J. Syst. Evol. Microbiol.">
        <title>The Global Catalogue of Microorganisms (GCM) 10K type strain sequencing project: providing services to taxonomists for standard genome sequencing and annotation.</title>
        <authorList>
            <consortium name="The Broad Institute Genomics Platform"/>
            <consortium name="The Broad Institute Genome Sequencing Center for Infectious Disease"/>
            <person name="Wu L."/>
            <person name="Ma J."/>
        </authorList>
    </citation>
    <scope>NUCLEOTIDE SEQUENCE [LARGE SCALE GENOMIC DNA]</scope>
    <source>
        <strain evidence="2">IBRC-M 10490</strain>
    </source>
</reference>
<proteinExistence type="predicted"/>
<dbReference type="EMBL" id="JBHSDL010000005">
    <property type="protein sequence ID" value="MFC4373320.1"/>
    <property type="molecule type" value="Genomic_DNA"/>
</dbReference>
<dbReference type="Proteomes" id="UP001595844">
    <property type="component" value="Unassembled WGS sequence"/>
</dbReference>
<evidence type="ECO:0000313" key="2">
    <source>
        <dbReference type="Proteomes" id="UP001595844"/>
    </source>
</evidence>
<comment type="caution">
    <text evidence="1">The sequence shown here is derived from an EMBL/GenBank/DDBJ whole genome shotgun (WGS) entry which is preliminary data.</text>
</comment>
<keyword evidence="2" id="KW-1185">Reference proteome</keyword>
<organism evidence="1 2">
    <name type="scientific">Nocardia halotolerans</name>
    <dbReference type="NCBI Taxonomy" id="1755878"/>
    <lineage>
        <taxon>Bacteria</taxon>
        <taxon>Bacillati</taxon>
        <taxon>Actinomycetota</taxon>
        <taxon>Actinomycetes</taxon>
        <taxon>Mycobacteriales</taxon>
        <taxon>Nocardiaceae</taxon>
        <taxon>Nocardia</taxon>
    </lineage>
</organism>